<dbReference type="RefSeq" id="XP_005831981.1">
    <property type="nucleotide sequence ID" value="XM_005831924.1"/>
</dbReference>
<feature type="compositionally biased region" description="Basic and acidic residues" evidence="1">
    <location>
        <begin position="170"/>
        <end position="181"/>
    </location>
</feature>
<proteinExistence type="predicted"/>
<dbReference type="GeneID" id="17301690"/>
<dbReference type="AlphaFoldDB" id="L1J8Z8"/>
<reference evidence="5" key="3">
    <citation type="submission" date="2016-03" db="UniProtKB">
        <authorList>
            <consortium name="EnsemblProtists"/>
        </authorList>
    </citation>
    <scope>IDENTIFICATION</scope>
</reference>
<evidence type="ECO:0000256" key="3">
    <source>
        <dbReference type="SAM" id="SignalP"/>
    </source>
</evidence>
<feature type="region of interest" description="Disordered" evidence="1">
    <location>
        <begin position="162"/>
        <end position="181"/>
    </location>
</feature>
<dbReference type="Proteomes" id="UP000011087">
    <property type="component" value="Unassembled WGS sequence"/>
</dbReference>
<keyword evidence="2" id="KW-0472">Membrane</keyword>
<reference evidence="4 6" key="1">
    <citation type="journal article" date="2012" name="Nature">
        <title>Algal genomes reveal evolutionary mosaicism and the fate of nucleomorphs.</title>
        <authorList>
            <consortium name="DOE Joint Genome Institute"/>
            <person name="Curtis B.A."/>
            <person name="Tanifuji G."/>
            <person name="Burki F."/>
            <person name="Gruber A."/>
            <person name="Irimia M."/>
            <person name="Maruyama S."/>
            <person name="Arias M.C."/>
            <person name="Ball S.G."/>
            <person name="Gile G.H."/>
            <person name="Hirakawa Y."/>
            <person name="Hopkins J.F."/>
            <person name="Kuo A."/>
            <person name="Rensing S.A."/>
            <person name="Schmutz J."/>
            <person name="Symeonidi A."/>
            <person name="Elias M."/>
            <person name="Eveleigh R.J."/>
            <person name="Herman E.K."/>
            <person name="Klute M.J."/>
            <person name="Nakayama T."/>
            <person name="Obornik M."/>
            <person name="Reyes-Prieto A."/>
            <person name="Armbrust E.V."/>
            <person name="Aves S.J."/>
            <person name="Beiko R.G."/>
            <person name="Coutinho P."/>
            <person name="Dacks J.B."/>
            <person name="Durnford D.G."/>
            <person name="Fast N.M."/>
            <person name="Green B.R."/>
            <person name="Grisdale C.J."/>
            <person name="Hempel F."/>
            <person name="Henrissat B."/>
            <person name="Hoppner M.P."/>
            <person name="Ishida K."/>
            <person name="Kim E."/>
            <person name="Koreny L."/>
            <person name="Kroth P.G."/>
            <person name="Liu Y."/>
            <person name="Malik S.B."/>
            <person name="Maier U.G."/>
            <person name="McRose D."/>
            <person name="Mock T."/>
            <person name="Neilson J.A."/>
            <person name="Onodera N.T."/>
            <person name="Poole A.M."/>
            <person name="Pritham E.J."/>
            <person name="Richards T.A."/>
            <person name="Rocap G."/>
            <person name="Roy S.W."/>
            <person name="Sarai C."/>
            <person name="Schaack S."/>
            <person name="Shirato S."/>
            <person name="Slamovits C.H."/>
            <person name="Spencer D.F."/>
            <person name="Suzuki S."/>
            <person name="Worden A.Z."/>
            <person name="Zauner S."/>
            <person name="Barry K."/>
            <person name="Bell C."/>
            <person name="Bharti A.K."/>
            <person name="Crow J.A."/>
            <person name="Grimwood J."/>
            <person name="Kramer R."/>
            <person name="Lindquist E."/>
            <person name="Lucas S."/>
            <person name="Salamov A."/>
            <person name="McFadden G.I."/>
            <person name="Lane C.E."/>
            <person name="Keeling P.J."/>
            <person name="Gray M.W."/>
            <person name="Grigoriev I.V."/>
            <person name="Archibald J.M."/>
        </authorList>
    </citation>
    <scope>NUCLEOTIDE SEQUENCE</scope>
    <source>
        <strain evidence="4 6">CCMP2712</strain>
    </source>
</reference>
<evidence type="ECO:0000313" key="5">
    <source>
        <dbReference type="EnsemblProtists" id="EKX45001"/>
    </source>
</evidence>
<feature type="transmembrane region" description="Helical" evidence="2">
    <location>
        <begin position="115"/>
        <end position="138"/>
    </location>
</feature>
<keyword evidence="2" id="KW-1133">Transmembrane helix</keyword>
<evidence type="ECO:0000256" key="2">
    <source>
        <dbReference type="SAM" id="Phobius"/>
    </source>
</evidence>
<sequence length="181" mass="19918">MNRLIATFFLLCCISVETIASNQDDALQTSVTHNNMKALHDLAKSTHSKQASLAVATASLQKKSSGSLHDILKHPSIVQRFNEVKKKAAAKTRLGIKAQTYASENVKSASDATEWMPFVLPPLGLCLLGGIAFAVVSIRKWQKIPSMPTQGRMDIKDIQESARQMNSGNKTKEMKNAWDHL</sequence>
<dbReference type="KEGG" id="gtt:GUITHDRAFT_163398"/>
<keyword evidence="6" id="KW-1185">Reference proteome</keyword>
<dbReference type="PaxDb" id="55529-EKX45001"/>
<reference evidence="6" key="2">
    <citation type="submission" date="2012-11" db="EMBL/GenBank/DDBJ databases">
        <authorList>
            <person name="Kuo A."/>
            <person name="Curtis B.A."/>
            <person name="Tanifuji G."/>
            <person name="Burki F."/>
            <person name="Gruber A."/>
            <person name="Irimia M."/>
            <person name="Maruyama S."/>
            <person name="Arias M.C."/>
            <person name="Ball S.G."/>
            <person name="Gile G.H."/>
            <person name="Hirakawa Y."/>
            <person name="Hopkins J.F."/>
            <person name="Rensing S.A."/>
            <person name="Schmutz J."/>
            <person name="Symeonidi A."/>
            <person name="Elias M."/>
            <person name="Eveleigh R.J."/>
            <person name="Herman E.K."/>
            <person name="Klute M.J."/>
            <person name="Nakayama T."/>
            <person name="Obornik M."/>
            <person name="Reyes-Prieto A."/>
            <person name="Armbrust E.V."/>
            <person name="Aves S.J."/>
            <person name="Beiko R.G."/>
            <person name="Coutinho P."/>
            <person name="Dacks J.B."/>
            <person name="Durnford D.G."/>
            <person name="Fast N.M."/>
            <person name="Green B.R."/>
            <person name="Grisdale C."/>
            <person name="Hempe F."/>
            <person name="Henrissat B."/>
            <person name="Hoppner M.P."/>
            <person name="Ishida K.-I."/>
            <person name="Kim E."/>
            <person name="Koreny L."/>
            <person name="Kroth P.G."/>
            <person name="Liu Y."/>
            <person name="Malik S.-B."/>
            <person name="Maier U.G."/>
            <person name="McRose D."/>
            <person name="Mock T."/>
            <person name="Neilson J.A."/>
            <person name="Onodera N.T."/>
            <person name="Poole A.M."/>
            <person name="Pritham E.J."/>
            <person name="Richards T.A."/>
            <person name="Rocap G."/>
            <person name="Roy S.W."/>
            <person name="Sarai C."/>
            <person name="Schaack S."/>
            <person name="Shirato S."/>
            <person name="Slamovits C.H."/>
            <person name="Spencer D.F."/>
            <person name="Suzuki S."/>
            <person name="Worden A.Z."/>
            <person name="Zauner S."/>
            <person name="Barry K."/>
            <person name="Bell C."/>
            <person name="Bharti A.K."/>
            <person name="Crow J.A."/>
            <person name="Grimwood J."/>
            <person name="Kramer R."/>
            <person name="Lindquist E."/>
            <person name="Lucas S."/>
            <person name="Salamov A."/>
            <person name="McFadden G.I."/>
            <person name="Lane C.E."/>
            <person name="Keeling P.J."/>
            <person name="Gray M.W."/>
            <person name="Grigoriev I.V."/>
            <person name="Archibald J.M."/>
        </authorList>
    </citation>
    <scope>NUCLEOTIDE SEQUENCE</scope>
    <source>
        <strain evidence="6">CCMP2712</strain>
    </source>
</reference>
<evidence type="ECO:0000256" key="1">
    <source>
        <dbReference type="SAM" id="MobiDB-lite"/>
    </source>
</evidence>
<name>L1J8Z8_GUITC</name>
<dbReference type="OrthoDB" id="10547521at2759"/>
<accession>L1J8Z8</accession>
<feature type="chain" id="PRO_5008771013" evidence="3">
    <location>
        <begin position="21"/>
        <end position="181"/>
    </location>
</feature>
<keyword evidence="2" id="KW-0812">Transmembrane</keyword>
<evidence type="ECO:0000313" key="4">
    <source>
        <dbReference type="EMBL" id="EKX45001.1"/>
    </source>
</evidence>
<evidence type="ECO:0000313" key="6">
    <source>
        <dbReference type="Proteomes" id="UP000011087"/>
    </source>
</evidence>
<organism evidence="4">
    <name type="scientific">Guillardia theta (strain CCMP2712)</name>
    <name type="common">Cryptophyte</name>
    <dbReference type="NCBI Taxonomy" id="905079"/>
    <lineage>
        <taxon>Eukaryota</taxon>
        <taxon>Cryptophyceae</taxon>
        <taxon>Pyrenomonadales</taxon>
        <taxon>Geminigeraceae</taxon>
        <taxon>Guillardia</taxon>
    </lineage>
</organism>
<keyword evidence="3" id="KW-0732">Signal</keyword>
<gene>
    <name evidence="4" type="ORF">GUITHDRAFT_163398</name>
</gene>
<dbReference type="HOGENOM" id="CLU_1491780_0_0_1"/>
<protein>
    <submittedName>
        <fullName evidence="4 5">Uncharacterized protein</fullName>
    </submittedName>
</protein>
<feature type="signal peptide" evidence="3">
    <location>
        <begin position="1"/>
        <end position="20"/>
    </location>
</feature>
<dbReference type="EMBL" id="JH993001">
    <property type="protein sequence ID" value="EKX45001.1"/>
    <property type="molecule type" value="Genomic_DNA"/>
</dbReference>
<dbReference type="EnsemblProtists" id="EKX45001">
    <property type="protein sequence ID" value="EKX45001"/>
    <property type="gene ID" value="GUITHDRAFT_163398"/>
</dbReference>